<organism evidence="2 3">
    <name type="scientific">Tritrichomonas musculus</name>
    <dbReference type="NCBI Taxonomy" id="1915356"/>
    <lineage>
        <taxon>Eukaryota</taxon>
        <taxon>Metamonada</taxon>
        <taxon>Parabasalia</taxon>
        <taxon>Tritrichomonadida</taxon>
        <taxon>Tritrichomonadidae</taxon>
        <taxon>Tritrichomonas</taxon>
    </lineage>
</organism>
<evidence type="ECO:0000256" key="1">
    <source>
        <dbReference type="SAM" id="MobiDB-lite"/>
    </source>
</evidence>
<sequence>MNIEKKIKGLRKLIEEKRHENNEYSKLLSQFESYRIRFLDDIEYCIYPAHSIFSSDSDSDSYSEDNSDSSSDSSYHAPIPKKTKSFLSNDLPNSLLAGKNNITTKKNATNSNQNQPIYQSAQPINNQPSQSQIPTQYQQQVSAQMIQFNANLLKKLFPSVSAPSLVLKNSSLLPNSNQSQESKQIQNIKQSQKVTPPQNLIQAQKVILPQNPPQAQKVILPQNPPQAQKVTLPQNPIQAQSITPPPNIGQITNKTSSTNKSQSSNKSQSANRSQNTNKPHTTDQINSAVLRSKSAPVPYQTSTVVTGKHFLYPKSKPTPQPTLYQGSIPGQMIPNKSQNIYEYTNVENTQSKGINDNFFVRDQKVVDLINKYRSTLQRLQEQQFMNYLQKLSFKSNITTEIVEEVYMFVQQGVKDCRSIEIIENYQASQLDPITSFYLQSLMNSKSENGCNHMNLDMFHCKLSLWSKVSGKMSDQFLIHFPETVKPSETAKFIDNINTKALKYDQKLSSNFYFIDDSTYVDDDDIDNNNTSKTT</sequence>
<feature type="compositionally biased region" description="Low complexity" evidence="1">
    <location>
        <begin position="173"/>
        <end position="193"/>
    </location>
</feature>
<keyword evidence="3" id="KW-1185">Reference proteome</keyword>
<dbReference type="Proteomes" id="UP001470230">
    <property type="component" value="Unassembled WGS sequence"/>
</dbReference>
<proteinExistence type="predicted"/>
<feature type="region of interest" description="Disordered" evidence="1">
    <location>
        <begin position="237"/>
        <end position="294"/>
    </location>
</feature>
<accession>A0ABR2H6J0</accession>
<gene>
    <name evidence="2" type="ORF">M9Y10_027060</name>
</gene>
<comment type="caution">
    <text evidence="2">The sequence shown here is derived from an EMBL/GenBank/DDBJ whole genome shotgun (WGS) entry which is preliminary data.</text>
</comment>
<feature type="region of interest" description="Disordered" evidence="1">
    <location>
        <begin position="55"/>
        <end position="78"/>
    </location>
</feature>
<dbReference type="EMBL" id="JAPFFF010000041">
    <property type="protein sequence ID" value="KAK8841443.1"/>
    <property type="molecule type" value="Genomic_DNA"/>
</dbReference>
<feature type="compositionally biased region" description="Polar residues" evidence="1">
    <location>
        <begin position="113"/>
        <end position="126"/>
    </location>
</feature>
<evidence type="ECO:0000313" key="3">
    <source>
        <dbReference type="Proteomes" id="UP001470230"/>
    </source>
</evidence>
<feature type="compositionally biased region" description="Low complexity" evidence="1">
    <location>
        <begin position="252"/>
        <end position="275"/>
    </location>
</feature>
<reference evidence="2 3" key="1">
    <citation type="submission" date="2024-04" db="EMBL/GenBank/DDBJ databases">
        <title>Tritrichomonas musculus Genome.</title>
        <authorList>
            <person name="Alves-Ferreira E."/>
            <person name="Grigg M."/>
            <person name="Lorenzi H."/>
            <person name="Galac M."/>
        </authorList>
    </citation>
    <scope>NUCLEOTIDE SEQUENCE [LARGE SCALE GENOMIC DNA]</scope>
    <source>
        <strain evidence="2 3">EAF2021</strain>
    </source>
</reference>
<feature type="compositionally biased region" description="Polar residues" evidence="1">
    <location>
        <begin position="276"/>
        <end position="289"/>
    </location>
</feature>
<feature type="region of interest" description="Disordered" evidence="1">
    <location>
        <begin position="104"/>
        <end position="135"/>
    </location>
</feature>
<name>A0ABR2H6J0_9EUKA</name>
<protein>
    <submittedName>
        <fullName evidence="2">Uncharacterized protein</fullName>
    </submittedName>
</protein>
<feature type="compositionally biased region" description="Acidic residues" evidence="1">
    <location>
        <begin position="57"/>
        <end position="67"/>
    </location>
</feature>
<evidence type="ECO:0000313" key="2">
    <source>
        <dbReference type="EMBL" id="KAK8841443.1"/>
    </source>
</evidence>
<feature type="region of interest" description="Disordered" evidence="1">
    <location>
        <begin position="173"/>
        <end position="196"/>
    </location>
</feature>